<feature type="chain" id="PRO_5011629847" evidence="2">
    <location>
        <begin position="29"/>
        <end position="1688"/>
    </location>
</feature>
<keyword evidence="2" id="KW-0732">Signal</keyword>
<evidence type="ECO:0000259" key="3">
    <source>
        <dbReference type="Pfam" id="PF01364"/>
    </source>
</evidence>
<dbReference type="InterPro" id="IPR029030">
    <property type="entry name" value="Caspase-like_dom_sf"/>
</dbReference>
<dbReference type="CDD" id="cd02258">
    <property type="entry name" value="Peptidase_C25_N"/>
    <property type="match status" value="1"/>
</dbReference>
<dbReference type="InterPro" id="IPR039477">
    <property type="entry name" value="ILEI/PANDER_dom"/>
</dbReference>
<accession>A0A1I2PG44</accession>
<dbReference type="GO" id="GO:0008234">
    <property type="term" value="F:cysteine-type peptidase activity"/>
    <property type="evidence" value="ECO:0007669"/>
    <property type="project" value="InterPro"/>
</dbReference>
<feature type="compositionally biased region" description="Basic and acidic residues" evidence="1">
    <location>
        <begin position="1203"/>
        <end position="1215"/>
    </location>
</feature>
<protein>
    <submittedName>
        <fullName evidence="5">Interleukin-like EMT inducer</fullName>
    </submittedName>
</protein>
<evidence type="ECO:0000313" key="5">
    <source>
        <dbReference type="EMBL" id="SFG12401.1"/>
    </source>
</evidence>
<dbReference type="InterPro" id="IPR001769">
    <property type="entry name" value="Gingipain"/>
</dbReference>
<dbReference type="InterPro" id="IPR013783">
    <property type="entry name" value="Ig-like_fold"/>
</dbReference>
<keyword evidence="6" id="KW-1185">Reference proteome</keyword>
<dbReference type="EMBL" id="FOOT01000001">
    <property type="protein sequence ID" value="SFG12401.1"/>
    <property type="molecule type" value="Genomic_DNA"/>
</dbReference>
<dbReference type="RefSeq" id="WP_092099322.1">
    <property type="nucleotide sequence ID" value="NZ_FOOT01000001.1"/>
</dbReference>
<dbReference type="Gene3D" id="3.40.50.1460">
    <property type="match status" value="1"/>
</dbReference>
<name>A0A1I2PG44_9BACT</name>
<evidence type="ECO:0000256" key="2">
    <source>
        <dbReference type="SAM" id="SignalP"/>
    </source>
</evidence>
<feature type="signal peptide" evidence="2">
    <location>
        <begin position="1"/>
        <end position="28"/>
    </location>
</feature>
<proteinExistence type="predicted"/>
<dbReference type="Pfam" id="PF01364">
    <property type="entry name" value="Peptidase_C25"/>
    <property type="match status" value="1"/>
</dbReference>
<dbReference type="OrthoDB" id="9757650at2"/>
<sequence>MYKTFTIKAFFTAVILVWAGFTAGTAQAQQVYGNEWIDYSKTYHKLQVVETGLYKLDYAYLQQLGLESVNPQHLQLFRRGKEVPIYVAGEADGRLDPQDFMEFYGERNDGALDEELYKNPAHQVHQLYSMYTDTAAYFLTVNPAGGNKRMREVNPSPNGLTPEPYHWQKALLVSTGVYSIGRARSEQSNFMPWMDEGEGYFSTVSTSAKTLTFEFSGISNVETSGGVNPALKLVTVGPNEGNHKFDVNVIGAATRTLTNIEYGNFGVSKTSHILNFSDINLSNGKFSFQFVPQSVNGAKAVGVGLAYAQLTYPQKSIFSGPAMFIYSDSTRSGNLYYEFAQVPATVVGYDVTVAGDVIRIPGTIREGKKGFVLSSSNQTRKVLLADLDRPLLPASFTRNVRFRAINPGEHNFVIITNKALMKRAGGSSLPAPVEYASYRSSAAGGGYDTLLVFMDDLVNQFHYGEFSSNSIRRFCSFLNTSEREKHLLLLGKGVEINTIKYRDPAARAFDLVPTFGIPASDLLFSTDFRNNSYVPSIATGRVFARTPEDVINYLNKVKEYDALPDGLEWRKNVLHLGGGKNIKDIPKYAGYIKKYTAKVKGPLLGANVIEKTRQNLSDVVENINISKEVNEGLSLVTFFGHSAPGITDLDIGYPSIPTNNYRNAGKYPVILVNGCNIGNSYVVSDPYVSNFKPLGEDWVNVPNRGAIAFLAHSATGYDQLLDAYTTIMYSVAFNEEEHYGKALGNMQREVISRLLRTYRNSAYENFAITQALEVVIQGDPAIHLYNPAKPDYLIKANSFSLKDRSGSVVTAASDSLILNFDIKNLGKAITDSIYISVRRTFPDDSVILHDSIKVGPIYNESSVAVMLPNSGSSIVGINTFEVKLDIPNNIEELDEENNTATYQKFISASDITTVYPVKYSIVGINNVSLIAQSTITQEGRGIYFEIDTTNTFDSSWRKNTTVERSSFATWDVNLINSVKDSVVYFWRARFSTYSPGEDTIWVNNSFRYIPDVKSGWSQSHKGQFAEAKAEDFKPVKQITDKWEFKETRRFLSLRTVGGGVRFAHPPQGLYIDGTQVLSWQCGNPNHNTYGQLFMVVYNDATLEAMTNLGGTVTCSATPYIFTTLNLSTAANRAKIKRFIDAVPEGYYVAIMTANSVPFDAFPEDAKAAIRGIGSKLIDELKTGDPFVIVGRKGAAPGTAQERTYSKEEAEREGGIDRASQSTVLDVTLESNRQSGTITSTMIGPALRWGSLHHSIKPFAGGDDTYKLSLIGVNTAGEEVMLVDEVNERAFDISHIDAAQYPSLKLSAFLSDPTMRTAPQLKEWFVLYDPVPEGVIRPDLVKASSEELTQLAGRGTLTVPMAFQNVTSTAFTDSLTVEVVFSGSGISSTTSRFKIKPVGPNETVYFNHTLATSDLDGDYRISFYVNPRLILEQEYSNNIYEVDFGVKSKLHPIMDVAFDGIHILDGDIVSPSPLISVTVKDENRHVFLQDPSKMSVVLITEQEGGHKLEKDINLVNNPEVTYTPATETNDFKLEYRPSKLTDGSYTLQVRATDAAGKESGVSPYKIGFKVVGESSISNFYPFPNPFSTKTNFIFTITGSTIPENIKIQILTVTGKVVKEIMKEELGPLRIGNNKTEYAWDGTDMYGDKLANGVYLYRVVMTKGEEEMKHRNTFGDGAFKNGYGKLYILR</sequence>
<evidence type="ECO:0000259" key="4">
    <source>
        <dbReference type="Pfam" id="PF15711"/>
    </source>
</evidence>
<evidence type="ECO:0000256" key="1">
    <source>
        <dbReference type="SAM" id="MobiDB-lite"/>
    </source>
</evidence>
<dbReference type="Gene3D" id="2.60.40.4070">
    <property type="match status" value="1"/>
</dbReference>
<feature type="domain" description="Gingipain" evidence="3">
    <location>
        <begin position="413"/>
        <end position="784"/>
    </location>
</feature>
<reference evidence="6" key="1">
    <citation type="submission" date="2016-10" db="EMBL/GenBank/DDBJ databases">
        <authorList>
            <person name="Varghese N."/>
            <person name="Submissions S."/>
        </authorList>
    </citation>
    <scope>NUCLEOTIDE SEQUENCE [LARGE SCALE GENOMIC DNA]</scope>
    <source>
        <strain evidence="6">LP51</strain>
    </source>
</reference>
<dbReference type="Gene3D" id="2.60.40.10">
    <property type="entry name" value="Immunoglobulins"/>
    <property type="match status" value="3"/>
</dbReference>
<feature type="domain" description="ILEI/PANDER" evidence="4">
    <location>
        <begin position="1121"/>
        <end position="1194"/>
    </location>
</feature>
<dbReference type="GO" id="GO:0006508">
    <property type="term" value="P:proteolysis"/>
    <property type="evidence" value="ECO:0007669"/>
    <property type="project" value="InterPro"/>
</dbReference>
<dbReference type="SUPFAM" id="SSF52129">
    <property type="entry name" value="Caspase-like"/>
    <property type="match status" value="1"/>
</dbReference>
<dbReference type="Pfam" id="PF15711">
    <property type="entry name" value="ILEI"/>
    <property type="match status" value="1"/>
</dbReference>
<feature type="region of interest" description="Disordered" evidence="1">
    <location>
        <begin position="1197"/>
        <end position="1217"/>
    </location>
</feature>
<dbReference type="STRING" id="1436961.SAMN05421739_101968"/>
<gene>
    <name evidence="5" type="ORF">SAMN05421739_101968</name>
</gene>
<dbReference type="Proteomes" id="UP000198724">
    <property type="component" value="Unassembled WGS sequence"/>
</dbReference>
<evidence type="ECO:0000313" key="6">
    <source>
        <dbReference type="Proteomes" id="UP000198724"/>
    </source>
</evidence>
<organism evidence="5 6">
    <name type="scientific">Pontibacter chinhatensis</name>
    <dbReference type="NCBI Taxonomy" id="1436961"/>
    <lineage>
        <taxon>Bacteria</taxon>
        <taxon>Pseudomonadati</taxon>
        <taxon>Bacteroidota</taxon>
        <taxon>Cytophagia</taxon>
        <taxon>Cytophagales</taxon>
        <taxon>Hymenobacteraceae</taxon>
        <taxon>Pontibacter</taxon>
    </lineage>
</organism>